<evidence type="ECO:0000256" key="11">
    <source>
        <dbReference type="RuleBase" id="RU003357"/>
    </source>
</evidence>
<proteinExistence type="inferred from homology"/>
<evidence type="ECO:0000256" key="9">
    <source>
        <dbReference type="ARBA" id="ARBA00023237"/>
    </source>
</evidence>
<evidence type="ECO:0000256" key="1">
    <source>
        <dbReference type="ARBA" id="ARBA00004571"/>
    </source>
</evidence>
<evidence type="ECO:0000313" key="15">
    <source>
        <dbReference type="Proteomes" id="UP000319449"/>
    </source>
</evidence>
<gene>
    <name evidence="14" type="ORF">JN12_01361</name>
</gene>
<evidence type="ECO:0000259" key="13">
    <source>
        <dbReference type="Pfam" id="PF07715"/>
    </source>
</evidence>
<keyword evidence="9 10" id="KW-0998">Cell outer membrane</keyword>
<dbReference type="InterPro" id="IPR036942">
    <property type="entry name" value="Beta-barrel_TonB_sf"/>
</dbReference>
<keyword evidence="8 10" id="KW-0472">Membrane</keyword>
<accession>A0A562VQ07</accession>
<comment type="caution">
    <text evidence="14">The sequence shown here is derived from an EMBL/GenBank/DDBJ whole genome shotgun (WGS) entry which is preliminary data.</text>
</comment>
<dbReference type="Gene3D" id="2.40.170.20">
    <property type="entry name" value="TonB-dependent receptor, beta-barrel domain"/>
    <property type="match status" value="1"/>
</dbReference>
<evidence type="ECO:0000256" key="5">
    <source>
        <dbReference type="ARBA" id="ARBA00022729"/>
    </source>
</evidence>
<sequence length="637" mass="70994">MMHSLSAYRLTCFILKELILRRNFPQILVIVLLVLLGRVTTSWGISLDEADSIALLTGEPEQTVSTGRYPRPASKIAENITVITADDIARINAHTLADVLQTVPGIQLDQLQTPGSWTFFSIQGALSRHIQVLIDGVPQNFLSVENTGDTGLIPVQQIERIEIVKGAASTAWGQALGGVVNVITKSPDPDRAVGGTASASYGERFTTDLRGELTGTVNRFGYYLNGGNLHSDGLVPGNRINFNHASGKVVYELPNAGNITFDLDFRDSFRGLEDSVVIDGHDSNEQRQSHSFLNFNYPVTDRLMLEMMGWLSRKESETKWGFLSSPALLTDNKARQSARGANLRLTWGDQLTNLAAGLEYEHDSLTNSEPINQFPTENFKRSLDRLGIYLNGGISFGPLTLLPGVRFDHTGLDDDALSYSLGVTYRLTEKTLARAYAGRGYSFPVTTTLRNRLQQVWTVQTGVETSEIPYLWLKGTLFYNDTWKIEDPDFSTDQPTINLREQIKQGFELEARTFPLYGFVLTGGYTLTDARDRETKNRLEKVPVQGAKLALNYDNDKMGLRGALTGNYVWWNAPAFANGKYSAIIWDLHLTHKLCPKTDLSPELFISVHNLFSGSQYGNSLYPNPPRWFEGGVRFRF</sequence>
<evidence type="ECO:0000256" key="6">
    <source>
        <dbReference type="ARBA" id="ARBA00023065"/>
    </source>
</evidence>
<feature type="domain" description="TonB-dependent receptor plug" evidence="13">
    <location>
        <begin position="74"/>
        <end position="179"/>
    </location>
</feature>
<evidence type="ECO:0000256" key="7">
    <source>
        <dbReference type="ARBA" id="ARBA00023077"/>
    </source>
</evidence>
<organism evidence="14 15">
    <name type="scientific">Geobacter argillaceus</name>
    <dbReference type="NCBI Taxonomy" id="345631"/>
    <lineage>
        <taxon>Bacteria</taxon>
        <taxon>Pseudomonadati</taxon>
        <taxon>Thermodesulfobacteriota</taxon>
        <taxon>Desulfuromonadia</taxon>
        <taxon>Geobacterales</taxon>
        <taxon>Geobacteraceae</taxon>
        <taxon>Geobacter</taxon>
    </lineage>
</organism>
<dbReference type="InterPro" id="IPR012910">
    <property type="entry name" value="Plug_dom"/>
</dbReference>
<dbReference type="Pfam" id="PF00593">
    <property type="entry name" value="TonB_dep_Rec_b-barrel"/>
    <property type="match status" value="1"/>
</dbReference>
<keyword evidence="7 11" id="KW-0798">TonB box</keyword>
<dbReference type="EMBL" id="VLLN01000006">
    <property type="protein sequence ID" value="TWJ19871.1"/>
    <property type="molecule type" value="Genomic_DNA"/>
</dbReference>
<evidence type="ECO:0000256" key="8">
    <source>
        <dbReference type="ARBA" id="ARBA00023136"/>
    </source>
</evidence>
<feature type="domain" description="TonB-dependent receptor-like beta-barrel" evidence="12">
    <location>
        <begin position="207"/>
        <end position="611"/>
    </location>
</feature>
<dbReference type="InterPro" id="IPR000531">
    <property type="entry name" value="Beta-barrel_TonB"/>
</dbReference>
<dbReference type="InterPro" id="IPR037066">
    <property type="entry name" value="Plug_dom_sf"/>
</dbReference>
<keyword evidence="5" id="KW-0732">Signal</keyword>
<reference evidence="14 15" key="1">
    <citation type="submission" date="2019-07" db="EMBL/GenBank/DDBJ databases">
        <title>Genomic Encyclopedia of Archaeal and Bacterial Type Strains, Phase II (KMG-II): from individual species to whole genera.</title>
        <authorList>
            <person name="Goeker M."/>
        </authorList>
    </citation>
    <scope>NUCLEOTIDE SEQUENCE [LARGE SCALE GENOMIC DNA]</scope>
    <source>
        <strain evidence="14 15">ATCC BAA-1139</strain>
    </source>
</reference>
<evidence type="ECO:0000256" key="2">
    <source>
        <dbReference type="ARBA" id="ARBA00022448"/>
    </source>
</evidence>
<evidence type="ECO:0000256" key="4">
    <source>
        <dbReference type="ARBA" id="ARBA00022692"/>
    </source>
</evidence>
<keyword evidence="15" id="KW-1185">Reference proteome</keyword>
<comment type="similarity">
    <text evidence="10 11">Belongs to the TonB-dependent receptor family.</text>
</comment>
<dbReference type="Proteomes" id="UP000319449">
    <property type="component" value="Unassembled WGS sequence"/>
</dbReference>
<dbReference type="GO" id="GO:0015344">
    <property type="term" value="F:siderophore uptake transmembrane transporter activity"/>
    <property type="evidence" value="ECO:0007669"/>
    <property type="project" value="TreeGrafter"/>
</dbReference>
<dbReference type="GO" id="GO:0044718">
    <property type="term" value="P:siderophore transmembrane transport"/>
    <property type="evidence" value="ECO:0007669"/>
    <property type="project" value="TreeGrafter"/>
</dbReference>
<dbReference type="GO" id="GO:0009279">
    <property type="term" value="C:cell outer membrane"/>
    <property type="evidence" value="ECO:0007669"/>
    <property type="project" value="UniProtKB-SubCell"/>
</dbReference>
<evidence type="ECO:0000313" key="14">
    <source>
        <dbReference type="EMBL" id="TWJ19871.1"/>
    </source>
</evidence>
<evidence type="ECO:0000259" key="12">
    <source>
        <dbReference type="Pfam" id="PF00593"/>
    </source>
</evidence>
<dbReference type="AlphaFoldDB" id="A0A562VQ07"/>
<name>A0A562VQ07_9BACT</name>
<dbReference type="PROSITE" id="PS52016">
    <property type="entry name" value="TONB_DEPENDENT_REC_3"/>
    <property type="match status" value="1"/>
</dbReference>
<dbReference type="Gene3D" id="2.170.130.10">
    <property type="entry name" value="TonB-dependent receptor, plug domain"/>
    <property type="match status" value="1"/>
</dbReference>
<comment type="subcellular location">
    <subcellularLocation>
        <location evidence="1 10">Cell outer membrane</location>
        <topology evidence="1 10">Multi-pass membrane protein</topology>
    </subcellularLocation>
</comment>
<dbReference type="SUPFAM" id="SSF56935">
    <property type="entry name" value="Porins"/>
    <property type="match status" value="1"/>
</dbReference>
<dbReference type="Pfam" id="PF07715">
    <property type="entry name" value="Plug"/>
    <property type="match status" value="1"/>
</dbReference>
<protein>
    <submittedName>
        <fullName evidence="14">Vitamin B12 transporter</fullName>
    </submittedName>
</protein>
<keyword evidence="6" id="KW-0406">Ion transport</keyword>
<dbReference type="InterPro" id="IPR039426">
    <property type="entry name" value="TonB-dep_rcpt-like"/>
</dbReference>
<keyword evidence="3 10" id="KW-1134">Transmembrane beta strand</keyword>
<evidence type="ECO:0000256" key="3">
    <source>
        <dbReference type="ARBA" id="ARBA00022452"/>
    </source>
</evidence>
<evidence type="ECO:0000256" key="10">
    <source>
        <dbReference type="PROSITE-ProRule" id="PRU01360"/>
    </source>
</evidence>
<dbReference type="PANTHER" id="PTHR30069:SF53">
    <property type="entry name" value="COLICIN I RECEPTOR-RELATED"/>
    <property type="match status" value="1"/>
</dbReference>
<dbReference type="PANTHER" id="PTHR30069">
    <property type="entry name" value="TONB-DEPENDENT OUTER MEMBRANE RECEPTOR"/>
    <property type="match status" value="1"/>
</dbReference>
<keyword evidence="2 10" id="KW-0813">Transport</keyword>
<keyword evidence="4 10" id="KW-0812">Transmembrane</keyword>